<dbReference type="OrthoDB" id="5274855at2759"/>
<gene>
    <name evidence="2" type="ORF">BABINDRAFT_42624</name>
</gene>
<keyword evidence="3" id="KW-1185">Reference proteome</keyword>
<proteinExistence type="predicted"/>
<dbReference type="SUPFAM" id="SSF55608">
    <property type="entry name" value="Homing endonucleases"/>
    <property type="match status" value="1"/>
</dbReference>
<dbReference type="RefSeq" id="XP_018982239.1">
    <property type="nucleotide sequence ID" value="XM_019132083.1"/>
</dbReference>
<organism evidence="2 3">
    <name type="scientific">Babjeviella inositovora NRRL Y-12698</name>
    <dbReference type="NCBI Taxonomy" id="984486"/>
    <lineage>
        <taxon>Eukaryota</taxon>
        <taxon>Fungi</taxon>
        <taxon>Dikarya</taxon>
        <taxon>Ascomycota</taxon>
        <taxon>Saccharomycotina</taxon>
        <taxon>Pichiomycetes</taxon>
        <taxon>Serinales incertae sedis</taxon>
        <taxon>Babjeviella</taxon>
    </lineage>
</organism>
<dbReference type="Gene3D" id="3.10.28.10">
    <property type="entry name" value="Homing endonucleases"/>
    <property type="match status" value="2"/>
</dbReference>
<evidence type="ECO:0000313" key="2">
    <source>
        <dbReference type="EMBL" id="ODQ76911.1"/>
    </source>
</evidence>
<name>A0A1E3QGU6_9ASCO</name>
<reference evidence="3" key="1">
    <citation type="submission" date="2016-05" db="EMBL/GenBank/DDBJ databases">
        <title>Comparative genomics of biotechnologically important yeasts.</title>
        <authorList>
            <consortium name="DOE Joint Genome Institute"/>
            <person name="Riley R."/>
            <person name="Haridas S."/>
            <person name="Wolfe K.H."/>
            <person name="Lopes M.R."/>
            <person name="Hittinger C.T."/>
            <person name="Goker M."/>
            <person name="Salamov A."/>
            <person name="Wisecaver J."/>
            <person name="Long T.M."/>
            <person name="Aerts A.L."/>
            <person name="Barry K."/>
            <person name="Choi C."/>
            <person name="Clum A."/>
            <person name="Coughlan A.Y."/>
            <person name="Deshpande S."/>
            <person name="Douglass A.P."/>
            <person name="Hanson S.J."/>
            <person name="Klenk H.-P."/>
            <person name="Labutti K."/>
            <person name="Lapidus A."/>
            <person name="Lindquist E."/>
            <person name="Lipzen A."/>
            <person name="Meier-Kolthoff J.P."/>
            <person name="Ohm R.A."/>
            <person name="Otillar R.P."/>
            <person name="Pangilinan J."/>
            <person name="Peng Y."/>
            <person name="Rokas A."/>
            <person name="Rosa C.A."/>
            <person name="Scheuner C."/>
            <person name="Sibirny A.A."/>
            <person name="Slot J.C."/>
            <person name="Stielow J.B."/>
            <person name="Sun H."/>
            <person name="Kurtzman C.P."/>
            <person name="Blackwell M."/>
            <person name="Grigoriev I.V."/>
            <person name="Jeffries T.W."/>
        </authorList>
    </citation>
    <scope>NUCLEOTIDE SEQUENCE [LARGE SCALE GENOMIC DNA]</scope>
    <source>
        <strain evidence="3">NRRL Y-12698</strain>
    </source>
</reference>
<protein>
    <recommendedName>
        <fullName evidence="1">Homing endonuclease LAGLIDADG domain-containing protein</fullName>
    </recommendedName>
</protein>
<dbReference type="InterPro" id="IPR004860">
    <property type="entry name" value="LAGLIDADG_dom"/>
</dbReference>
<sequence>MHIDNLYDIFPRANRHVIKVNDTCKELVLYSNYNMESSINKPDLTDILRYMYNIPNDLYYILVGILLSDGTLAYASNKNMNATNISTRKDRNGLKAKNNILQNNCRFRLKQSIDHAEYLLFVGNLLAPYSPSYPKNITSTFKGKKFYGLNIYTRALPCFSIIRQKFYVGRVKTIPNDIYDHINYASIAHIIIGDGAYTNKGITLNLQCFTVPELILLMNVFYIKFDIKCSLHKSRDAHVIYIKVDSVRKLYPHIKKYILPNMRYKFDLNFN</sequence>
<dbReference type="EMBL" id="KV454448">
    <property type="protein sequence ID" value="ODQ76911.1"/>
    <property type="molecule type" value="Genomic_DNA"/>
</dbReference>
<dbReference type="Pfam" id="PF03161">
    <property type="entry name" value="LAGLIDADG_2"/>
    <property type="match status" value="1"/>
</dbReference>
<dbReference type="AlphaFoldDB" id="A0A1E3QGU6"/>
<dbReference type="InterPro" id="IPR027434">
    <property type="entry name" value="Homing_endonucl"/>
</dbReference>
<dbReference type="Proteomes" id="UP000094336">
    <property type="component" value="Unassembled WGS sequence"/>
</dbReference>
<accession>A0A1E3QGU6</accession>
<dbReference type="GeneID" id="30149936"/>
<feature type="domain" description="Homing endonuclease LAGLIDADG" evidence="1">
    <location>
        <begin position="61"/>
        <end position="250"/>
    </location>
</feature>
<dbReference type="STRING" id="984486.A0A1E3QGU6"/>
<evidence type="ECO:0000259" key="1">
    <source>
        <dbReference type="Pfam" id="PF03161"/>
    </source>
</evidence>
<dbReference type="GO" id="GO:0004519">
    <property type="term" value="F:endonuclease activity"/>
    <property type="evidence" value="ECO:0007669"/>
    <property type="project" value="InterPro"/>
</dbReference>
<evidence type="ECO:0000313" key="3">
    <source>
        <dbReference type="Proteomes" id="UP000094336"/>
    </source>
</evidence>